<comment type="caution">
    <text evidence="1">The sequence shown here is derived from an EMBL/GenBank/DDBJ whole genome shotgun (WGS) entry which is preliminary data.</text>
</comment>
<evidence type="ECO:0000313" key="2">
    <source>
        <dbReference type="Proteomes" id="UP000028653"/>
    </source>
</evidence>
<dbReference type="Proteomes" id="UP000028653">
    <property type="component" value="Unassembled WGS sequence"/>
</dbReference>
<accession>A0A085GIC1</accession>
<dbReference type="EMBL" id="JMPI01000020">
    <property type="protein sequence ID" value="KFC83466.1"/>
    <property type="molecule type" value="Genomic_DNA"/>
</dbReference>
<evidence type="ECO:0000313" key="1">
    <source>
        <dbReference type="EMBL" id="KFC83466.1"/>
    </source>
</evidence>
<protein>
    <submittedName>
        <fullName evidence="1">Uncharacterized protein</fullName>
    </submittedName>
</protein>
<dbReference type="STRING" id="1006004.GBAG_0905"/>
<dbReference type="AlphaFoldDB" id="A0A085GIC1"/>
<organism evidence="1 2">
    <name type="scientific">Buttiauxella agrestis ATCC 33320</name>
    <dbReference type="NCBI Taxonomy" id="1006004"/>
    <lineage>
        <taxon>Bacteria</taxon>
        <taxon>Pseudomonadati</taxon>
        <taxon>Pseudomonadota</taxon>
        <taxon>Gammaproteobacteria</taxon>
        <taxon>Enterobacterales</taxon>
        <taxon>Enterobacteriaceae</taxon>
        <taxon>Buttiauxella</taxon>
    </lineage>
</organism>
<keyword evidence="2" id="KW-1185">Reference proteome</keyword>
<proteinExistence type="predicted"/>
<sequence>MQGSYNTENNGTQIYLHNNGLQKLNAVIDIPGHPLQAKTAVFVSEEDRNAQPYQALPECTLSIDGFGYLLPHMKGKIFRLHFDSQDYEKVFNTDYILKLSDIPAENIGVNKTASTIPDKALTALNKH</sequence>
<name>A0A085GIC1_9ENTR</name>
<reference evidence="1 2" key="1">
    <citation type="submission" date="2014-05" db="EMBL/GenBank/DDBJ databases">
        <title>ATOL: Assembling a taxonomically balanced genome-scale reconstruction of the evolutionary history of the Enterobacteriaceae.</title>
        <authorList>
            <person name="Plunkett G.III."/>
            <person name="Neeno-Eckwall E.C."/>
            <person name="Glasner J.D."/>
            <person name="Perna N.T."/>
        </authorList>
    </citation>
    <scope>NUCLEOTIDE SEQUENCE [LARGE SCALE GENOMIC DNA]</scope>
    <source>
        <strain evidence="1 2">ATCC 33320</strain>
    </source>
</reference>
<gene>
    <name evidence="1" type="ORF">GBAG_0905</name>
</gene>